<reference evidence="2 3" key="1">
    <citation type="submission" date="2021-08" db="EMBL/GenBank/DDBJ databases">
        <title>Comparative Genomics Analysis of the Genus Qipengyuania Reveals Extensive Genetic Diversity and Metabolic Versatility, Including the Description of Fifteen Novel Species.</title>
        <authorList>
            <person name="Liu Y."/>
        </authorList>
    </citation>
    <scope>NUCLEOTIDE SEQUENCE [LARGE SCALE GENOMIC DNA]</scope>
    <source>
        <strain evidence="2 3">1NDH17</strain>
    </source>
</reference>
<gene>
    <name evidence="2" type="ORF">K3152_04660</name>
</gene>
<keyword evidence="1" id="KW-0472">Membrane</keyword>
<feature type="transmembrane region" description="Helical" evidence="1">
    <location>
        <begin position="20"/>
        <end position="39"/>
    </location>
</feature>
<evidence type="ECO:0000256" key="1">
    <source>
        <dbReference type="SAM" id="Phobius"/>
    </source>
</evidence>
<comment type="caution">
    <text evidence="2">The sequence shown here is derived from an EMBL/GenBank/DDBJ whole genome shotgun (WGS) entry which is preliminary data.</text>
</comment>
<dbReference type="EMBL" id="JAIGNK010000001">
    <property type="protein sequence ID" value="MBX7457532.1"/>
    <property type="molecule type" value="Genomic_DNA"/>
</dbReference>
<dbReference type="RefSeq" id="WP_221572830.1">
    <property type="nucleotide sequence ID" value="NZ_JAIGNK010000001.1"/>
</dbReference>
<protein>
    <submittedName>
        <fullName evidence="2">Uncharacterized protein</fullName>
    </submittedName>
</protein>
<keyword evidence="3" id="KW-1185">Reference proteome</keyword>
<organism evidence="2 3">
    <name type="scientific">Qipengyuania polymorpha</name>
    <dbReference type="NCBI Taxonomy" id="2867234"/>
    <lineage>
        <taxon>Bacteria</taxon>
        <taxon>Pseudomonadati</taxon>
        <taxon>Pseudomonadota</taxon>
        <taxon>Alphaproteobacteria</taxon>
        <taxon>Sphingomonadales</taxon>
        <taxon>Erythrobacteraceae</taxon>
        <taxon>Qipengyuania</taxon>
    </lineage>
</organism>
<keyword evidence="1" id="KW-0812">Transmembrane</keyword>
<dbReference type="Proteomes" id="UP000783253">
    <property type="component" value="Unassembled WGS sequence"/>
</dbReference>
<evidence type="ECO:0000313" key="2">
    <source>
        <dbReference type="EMBL" id="MBX7457532.1"/>
    </source>
</evidence>
<feature type="transmembrane region" description="Helical" evidence="1">
    <location>
        <begin position="45"/>
        <end position="65"/>
    </location>
</feature>
<proteinExistence type="predicted"/>
<name>A0ABS7IVM8_9SPHN</name>
<accession>A0ABS7IVM8</accession>
<keyword evidence="1" id="KW-1133">Transmembrane helix</keyword>
<sequence>MSANPNRTDIRNRLAGYWKLELANAVMIPALAIFLTSTSHSELGWLSWLSFVPMSGLLVVGGLYWRGKLDALEGRAARLGRVLAQADRWQVPLAILSGAAFLAAIASWLDPGLSVSLADRITASVCSTLAVLEYVNYYHRQLQHFDHLADFRRLLAGRGFRPAQMAVDLRRFRAGMVK</sequence>
<evidence type="ECO:0000313" key="3">
    <source>
        <dbReference type="Proteomes" id="UP000783253"/>
    </source>
</evidence>